<evidence type="ECO:0000256" key="5">
    <source>
        <dbReference type="ARBA" id="ARBA00037114"/>
    </source>
</evidence>
<dbReference type="GO" id="GO:0046872">
    <property type="term" value="F:metal ion binding"/>
    <property type="evidence" value="ECO:0007669"/>
    <property type="project" value="UniProtKB-KW"/>
</dbReference>
<dbReference type="GO" id="GO:0042586">
    <property type="term" value="F:peptide deformylase activity"/>
    <property type="evidence" value="ECO:0007669"/>
    <property type="project" value="UniProtKB-EC"/>
</dbReference>
<dbReference type="Gene3D" id="3.90.45.10">
    <property type="entry name" value="Peptide deformylase"/>
    <property type="match status" value="1"/>
</dbReference>
<dbReference type="PANTHER" id="PTHR10458">
    <property type="entry name" value="PEPTIDE DEFORMYLASE"/>
    <property type="match status" value="1"/>
</dbReference>
<dbReference type="InterPro" id="IPR036821">
    <property type="entry name" value="Peptide_deformylase_sf"/>
</dbReference>
<dbReference type="GO" id="GO:0006412">
    <property type="term" value="P:translation"/>
    <property type="evidence" value="ECO:0007669"/>
    <property type="project" value="UniProtKB-KW"/>
</dbReference>
<accession>A0A7L4MY94</accession>
<name>A0A7L4MY94_9AVES</name>
<evidence type="ECO:0000313" key="8">
    <source>
        <dbReference type="EMBL" id="NXY82656.1"/>
    </source>
</evidence>
<dbReference type="GO" id="GO:0005739">
    <property type="term" value="C:mitochondrion"/>
    <property type="evidence" value="ECO:0007669"/>
    <property type="project" value="UniProtKB-ARBA"/>
</dbReference>
<keyword evidence="2 7" id="KW-0479">Metal-binding</keyword>
<evidence type="ECO:0000256" key="6">
    <source>
        <dbReference type="ARBA" id="ARBA00048875"/>
    </source>
</evidence>
<organism evidence="8 9">
    <name type="scientific">Ceyx cyanopectus</name>
    <name type="common">Indigo-banded kingfisher</name>
    <dbReference type="NCBI Taxonomy" id="390723"/>
    <lineage>
        <taxon>Eukaryota</taxon>
        <taxon>Metazoa</taxon>
        <taxon>Chordata</taxon>
        <taxon>Craniata</taxon>
        <taxon>Vertebrata</taxon>
        <taxon>Euteleostomi</taxon>
        <taxon>Archelosauria</taxon>
        <taxon>Archosauria</taxon>
        <taxon>Dinosauria</taxon>
        <taxon>Saurischia</taxon>
        <taxon>Theropoda</taxon>
        <taxon>Coelurosauria</taxon>
        <taxon>Aves</taxon>
        <taxon>Neognathae</taxon>
        <taxon>Neoaves</taxon>
        <taxon>Telluraves</taxon>
        <taxon>Coraciimorphae</taxon>
        <taxon>Coraciiformes</taxon>
        <taxon>Alcedinidae</taxon>
        <taxon>Ceyx</taxon>
    </lineage>
</organism>
<keyword evidence="3 7" id="KW-0378">Hydrolase</keyword>
<dbReference type="PRINTS" id="PR01576">
    <property type="entry name" value="PDEFORMYLASE"/>
</dbReference>
<proteinExistence type="inferred from homology"/>
<protein>
    <recommendedName>
        <fullName evidence="7">Peptide deformylase</fullName>
        <ecNumber evidence="7">3.5.1.88</ecNumber>
    </recommendedName>
</protein>
<feature type="non-terminal residue" evidence="8">
    <location>
        <position position="1"/>
    </location>
</feature>
<comment type="function">
    <text evidence="5 7">Removes the formyl group from the N-terminal Met of newly synthesized proteins.</text>
</comment>
<evidence type="ECO:0000256" key="3">
    <source>
        <dbReference type="ARBA" id="ARBA00022801"/>
    </source>
</evidence>
<dbReference type="InterPro" id="IPR023635">
    <property type="entry name" value="Peptide_deformylase"/>
</dbReference>
<keyword evidence="9" id="KW-1185">Reference proteome</keyword>
<feature type="non-terminal residue" evidence="8">
    <location>
        <position position="132"/>
    </location>
</feature>
<gene>
    <name evidence="8" type="primary">Pdf</name>
    <name evidence="8" type="ORF">CEYCYA_R06479</name>
</gene>
<dbReference type="FunFam" id="3.90.45.10:FF:000003">
    <property type="entry name" value="Peptide deformylase"/>
    <property type="match status" value="1"/>
</dbReference>
<dbReference type="AlphaFoldDB" id="A0A7L4MY94"/>
<dbReference type="PIRSF" id="PIRSF004749">
    <property type="entry name" value="Pep_def"/>
    <property type="match status" value="1"/>
</dbReference>
<dbReference type="SUPFAM" id="SSF56420">
    <property type="entry name" value="Peptide deformylase"/>
    <property type="match status" value="1"/>
</dbReference>
<comment type="similarity">
    <text evidence="1 7">Belongs to the polypeptide deformylase family.</text>
</comment>
<reference evidence="8 9" key="1">
    <citation type="submission" date="2020-02" db="EMBL/GenBank/DDBJ databases">
        <title>Bird 10,000 Genomes (B10K) Project - Family phase.</title>
        <authorList>
            <person name="Zhang G."/>
        </authorList>
    </citation>
    <scope>NUCLEOTIDE SEQUENCE [LARGE SCALE GENOMIC DNA]</scope>
    <source>
        <strain evidence="8">B10K-DU-013-51</strain>
        <tissue evidence="8">Mixed tissue sample</tissue>
    </source>
</reference>
<dbReference type="Pfam" id="PF01327">
    <property type="entry name" value="Pep_deformylase"/>
    <property type="match status" value="1"/>
</dbReference>
<comment type="caution">
    <text evidence="8">The sequence shown here is derived from an EMBL/GenBank/DDBJ whole genome shotgun (WGS) entry which is preliminary data.</text>
</comment>
<comment type="catalytic activity">
    <reaction evidence="6 7">
        <text>N-terminal N-formyl-L-methionyl-[peptide] + H2O = N-terminal L-methionyl-[peptide] + formate</text>
        <dbReference type="Rhea" id="RHEA:24420"/>
        <dbReference type="Rhea" id="RHEA-COMP:10639"/>
        <dbReference type="Rhea" id="RHEA-COMP:10640"/>
        <dbReference type="ChEBI" id="CHEBI:15377"/>
        <dbReference type="ChEBI" id="CHEBI:15740"/>
        <dbReference type="ChEBI" id="CHEBI:49298"/>
        <dbReference type="ChEBI" id="CHEBI:64731"/>
        <dbReference type="EC" id="3.5.1.88"/>
    </reaction>
</comment>
<dbReference type="EMBL" id="VYZU01015231">
    <property type="protein sequence ID" value="NXY82656.1"/>
    <property type="molecule type" value="Genomic_DNA"/>
</dbReference>
<dbReference type="CDD" id="cd00487">
    <property type="entry name" value="Pep_deformylase"/>
    <property type="match status" value="1"/>
</dbReference>
<dbReference type="PANTHER" id="PTHR10458:SF2">
    <property type="entry name" value="PEPTIDE DEFORMYLASE, MITOCHONDRIAL"/>
    <property type="match status" value="1"/>
</dbReference>
<dbReference type="Proteomes" id="UP000586704">
    <property type="component" value="Unassembled WGS sequence"/>
</dbReference>
<evidence type="ECO:0000256" key="1">
    <source>
        <dbReference type="ARBA" id="ARBA00010759"/>
    </source>
</evidence>
<evidence type="ECO:0000313" key="9">
    <source>
        <dbReference type="Proteomes" id="UP000586704"/>
    </source>
</evidence>
<dbReference type="EC" id="3.5.1.88" evidence="7"/>
<evidence type="ECO:0000256" key="2">
    <source>
        <dbReference type="ARBA" id="ARBA00022723"/>
    </source>
</evidence>
<evidence type="ECO:0000256" key="4">
    <source>
        <dbReference type="ARBA" id="ARBA00022917"/>
    </source>
</evidence>
<evidence type="ECO:0000256" key="7">
    <source>
        <dbReference type="RuleBase" id="RU362111"/>
    </source>
</evidence>
<keyword evidence="4 7" id="KW-0648">Protein biosynthesis</keyword>
<sequence>SAPQLGVPLRVFAAELTPERCRRYPPEFRRAHSIEPFPLRLFVNPALRVLDSRLVSAPEGCASIKGFSAYVPRHWAVHVSGVDAGGEPVSWEAKGWAARIAQHEMDHLDGTLYIDHMDTRTFTNVNWMQLLD</sequence>
<dbReference type="OrthoDB" id="276063at2759"/>